<proteinExistence type="predicted"/>
<organism evidence="1">
    <name type="scientific">Saccharomyces cerevisiae</name>
    <name type="common">Baker's yeast</name>
    <dbReference type="NCBI Taxonomy" id="4932"/>
    <lineage>
        <taxon>Eukaryota</taxon>
        <taxon>Fungi</taxon>
        <taxon>Dikarya</taxon>
        <taxon>Ascomycota</taxon>
        <taxon>Saccharomycotina</taxon>
        <taxon>Saccharomycetes</taxon>
        <taxon>Saccharomycetales</taxon>
        <taxon>Saccharomycetaceae</taxon>
        <taxon>Saccharomyces</taxon>
    </lineage>
</organism>
<accession>V9H1E1</accession>
<name>V9H1E1_YEASX</name>
<protein>
    <submittedName>
        <fullName evidence="1">Yeast gene cassette for the A mating type. Includes coding regions for two messenger RNAs and four possible proteins</fullName>
    </submittedName>
</protein>
<dbReference type="AlphaFoldDB" id="V9H1E1"/>
<sequence>MRRRSCCKQHLNSLLPLLYYSKKCAA</sequence>
<dbReference type="EMBL" id="V01313">
    <property type="protein sequence ID" value="CAA24621.1"/>
    <property type="molecule type" value="Genomic_DNA"/>
</dbReference>
<evidence type="ECO:0000313" key="1">
    <source>
        <dbReference type="EMBL" id="CAA24621.1"/>
    </source>
</evidence>
<reference evidence="1" key="1">
    <citation type="journal article" date="1981" name="Cell">
        <title>The sequence of the DNAs coding for the mating-type loci of Saccharomyces cerevisiae.</title>
        <authorList>
            <person name="Astell C.R."/>
            <person name="Ahlstrom-Jonasson L."/>
            <person name="Smith M."/>
            <person name="Tatchell K."/>
            <person name="Nasmyth K.A."/>
            <person name="Hall B.D."/>
        </authorList>
    </citation>
    <scope>NUCLEOTIDE SEQUENCE</scope>
</reference>